<evidence type="ECO:0000259" key="1">
    <source>
        <dbReference type="PROSITE" id="PS51664"/>
    </source>
</evidence>
<evidence type="ECO:0000313" key="3">
    <source>
        <dbReference type="Proteomes" id="UP001596422"/>
    </source>
</evidence>
<dbReference type="GO" id="GO:0005840">
    <property type="term" value="C:ribosome"/>
    <property type="evidence" value="ECO:0007669"/>
    <property type="project" value="UniProtKB-KW"/>
</dbReference>
<dbReference type="Proteomes" id="UP001596422">
    <property type="component" value="Unassembled WGS sequence"/>
</dbReference>
<protein>
    <submittedName>
        <fullName evidence="2">30S ribosomal protein S12 methylthiotransferase accessory factor YcaO</fullName>
    </submittedName>
</protein>
<proteinExistence type="predicted"/>
<dbReference type="EMBL" id="JBHSWE010000001">
    <property type="protein sequence ID" value="MFC6672533.1"/>
    <property type="molecule type" value="Genomic_DNA"/>
</dbReference>
<dbReference type="Pfam" id="PF02624">
    <property type="entry name" value="YcaO"/>
    <property type="match status" value="1"/>
</dbReference>
<evidence type="ECO:0000313" key="2">
    <source>
        <dbReference type="EMBL" id="MFC6672533.1"/>
    </source>
</evidence>
<dbReference type="Gene3D" id="3.30.1330.230">
    <property type="match status" value="1"/>
</dbReference>
<keyword evidence="2" id="KW-0687">Ribonucleoprotein</keyword>
<dbReference type="InterPro" id="IPR041080">
    <property type="entry name" value="YcaO_C"/>
</dbReference>
<accession>A0ABW2A4Z7</accession>
<organism evidence="2 3">
    <name type="scientific">Marinobacterium aestuariivivens</name>
    <dbReference type="NCBI Taxonomy" id="1698799"/>
    <lineage>
        <taxon>Bacteria</taxon>
        <taxon>Pseudomonadati</taxon>
        <taxon>Pseudomonadota</taxon>
        <taxon>Gammaproteobacteria</taxon>
        <taxon>Oceanospirillales</taxon>
        <taxon>Oceanospirillaceae</taxon>
        <taxon>Marinobacterium</taxon>
    </lineage>
</organism>
<dbReference type="InterPro" id="IPR003776">
    <property type="entry name" value="YcaO-like_dom"/>
</dbReference>
<dbReference type="NCBIfam" id="TIGR00702">
    <property type="entry name" value="YcaO-type kinase domain"/>
    <property type="match status" value="1"/>
</dbReference>
<dbReference type="PROSITE" id="PS51664">
    <property type="entry name" value="YCAO"/>
    <property type="match status" value="1"/>
</dbReference>
<feature type="domain" description="YcaO" evidence="1">
    <location>
        <begin position="58"/>
        <end position="415"/>
    </location>
</feature>
<reference evidence="3" key="1">
    <citation type="journal article" date="2019" name="Int. J. Syst. Evol. Microbiol.">
        <title>The Global Catalogue of Microorganisms (GCM) 10K type strain sequencing project: providing services to taxonomists for standard genome sequencing and annotation.</title>
        <authorList>
            <consortium name="The Broad Institute Genomics Platform"/>
            <consortium name="The Broad Institute Genome Sequencing Center for Infectious Disease"/>
            <person name="Wu L."/>
            <person name="Ma J."/>
        </authorList>
    </citation>
    <scope>NUCLEOTIDE SEQUENCE [LARGE SCALE GENOMIC DNA]</scope>
    <source>
        <strain evidence="3">NBRC 111756</strain>
    </source>
</reference>
<dbReference type="RefSeq" id="WP_379910971.1">
    <property type="nucleotide sequence ID" value="NZ_JBHSWE010000001.1"/>
</dbReference>
<comment type="caution">
    <text evidence="2">The sequence shown here is derived from an EMBL/GenBank/DDBJ whole genome shotgun (WGS) entry which is preliminary data.</text>
</comment>
<sequence length="584" mass="65135">MKAVRDTRASLDQRIRKMSQGLQRLGFELEEVRWCNPVPRVWWVELRDRNCSLFVSGGRGASREAAMASALGEFYERLACNQFFADLAFGRELSSADFVHYPNERWFPLSSKGLPEGLMDEATRDHYDLHGQLRSRMLVDTNSGNVARGICAIPFTRQRTGEQVWLPVNILSNLYTNNGMAAGGSVWEGRTQALSEIFERHIKNTILTAGISLPAIPESVLGRHPAFCESIEALRAAGLVVVVQDASLGGKFPLVNITLINPADGGCCAAFGAHPKFEKALERTLTGMMQGRDIDRLSGFAQPCFDLKQVAEQANLEAHFIDSSGVVCWDLLSREPDYAFTEWNVEGDAQAEFEHLCYLIHRVDMDIYIADHEHLGLYCCQVVVPGMADLYPVDRLVHGNNNRAVAMRPALMGLPDLSVESATELQRQLDEARVADELGVAALAGFCPDPGTAWSRLRVGELRCLLALRTGDLQLALEWSDWVLQSGNGSAVGARLYRCLNQLLQFRLDPERQTAHFEYLLQQIHGEPLLRRVRSMLAGGEVFLDLSKIDEDLQGLRLHRSVLDIYRRLQREKTLHPPAPAGAD</sequence>
<keyword evidence="3" id="KW-1185">Reference proteome</keyword>
<dbReference type="Pfam" id="PF18381">
    <property type="entry name" value="YcaO_C"/>
    <property type="match status" value="1"/>
</dbReference>
<gene>
    <name evidence="2" type="primary">ycaO</name>
    <name evidence="2" type="ORF">ACFQDL_22530</name>
</gene>
<dbReference type="PANTHER" id="PTHR37809">
    <property type="entry name" value="RIBOSOMAL PROTEIN S12 METHYLTHIOTRANSFERASE ACCESSORY FACTOR YCAO"/>
    <property type="match status" value="1"/>
</dbReference>
<name>A0ABW2A4Z7_9GAMM</name>
<dbReference type="PANTHER" id="PTHR37809:SF1">
    <property type="entry name" value="RIBOSOMAL PROTEIN S12 METHYLTHIOTRANSFERASE ACCESSORY FACTOR YCAO"/>
    <property type="match status" value="1"/>
</dbReference>
<keyword evidence="2" id="KW-0689">Ribosomal protein</keyword>
<dbReference type="NCBIfam" id="NF040716">
    <property type="entry name" value="YcaO_for_S12"/>
    <property type="match status" value="1"/>
</dbReference>